<evidence type="ECO:0000256" key="4">
    <source>
        <dbReference type="ARBA" id="ARBA00023242"/>
    </source>
</evidence>
<comment type="subcellular location">
    <subcellularLocation>
        <location evidence="1">Nucleus</location>
    </subcellularLocation>
</comment>
<comment type="similarity">
    <text evidence="2">Belongs to the SPT6 family.</text>
</comment>
<accession>A0A6B2KW66</accession>
<evidence type="ECO:0000256" key="6">
    <source>
        <dbReference type="SAM" id="MobiDB-lite"/>
    </source>
</evidence>
<dbReference type="SUPFAM" id="SSF47781">
    <property type="entry name" value="RuvA domain 2-like"/>
    <property type="match status" value="2"/>
</dbReference>
<dbReference type="InterPro" id="IPR036860">
    <property type="entry name" value="SH2_dom_sf"/>
</dbReference>
<dbReference type="InterPro" id="IPR023323">
    <property type="entry name" value="Tex-like_dom_sf"/>
</dbReference>
<dbReference type="Pfam" id="PF14641">
    <property type="entry name" value="HTH_44"/>
    <property type="match status" value="1"/>
</dbReference>
<dbReference type="Gene3D" id="1.10.3500.10">
    <property type="entry name" value="Tex N-terminal region-like"/>
    <property type="match status" value="1"/>
</dbReference>
<dbReference type="InterPro" id="IPR042066">
    <property type="entry name" value="Spt6_death-like"/>
</dbReference>
<dbReference type="GO" id="GO:0031491">
    <property type="term" value="F:nucleosome binding"/>
    <property type="evidence" value="ECO:0007669"/>
    <property type="project" value="TreeGrafter"/>
</dbReference>
<evidence type="ECO:0000259" key="7">
    <source>
        <dbReference type="PROSITE" id="PS50001"/>
    </source>
</evidence>
<protein>
    <recommendedName>
        <fullName evidence="7">SH2 domain-containing protein</fullName>
    </recommendedName>
</protein>
<dbReference type="InterPro" id="IPR023319">
    <property type="entry name" value="Tex-like_HTH_dom_sf"/>
</dbReference>
<dbReference type="SUPFAM" id="SSF53098">
    <property type="entry name" value="Ribonuclease H-like"/>
    <property type="match status" value="1"/>
</dbReference>
<evidence type="ECO:0000256" key="2">
    <source>
        <dbReference type="ARBA" id="ARBA00009253"/>
    </source>
</evidence>
<dbReference type="InterPro" id="IPR028231">
    <property type="entry name" value="Spt6_YqgF"/>
</dbReference>
<dbReference type="Gene3D" id="3.30.420.140">
    <property type="entry name" value="YqgF/RNase H-like domain"/>
    <property type="match status" value="1"/>
</dbReference>
<dbReference type="PANTHER" id="PTHR10145">
    <property type="entry name" value="TRANSCRIPTION ELONGATION FACTOR SPT6"/>
    <property type="match status" value="1"/>
</dbReference>
<dbReference type="CDD" id="cd09928">
    <property type="entry name" value="SH2_Cterm_SPT6_like"/>
    <property type="match status" value="1"/>
</dbReference>
<dbReference type="InterPro" id="IPR000980">
    <property type="entry name" value="SH2"/>
</dbReference>
<dbReference type="GO" id="GO:0140673">
    <property type="term" value="P:transcription elongation-coupled chromatin remodeling"/>
    <property type="evidence" value="ECO:0007669"/>
    <property type="project" value="InterPro"/>
</dbReference>
<dbReference type="Pfam" id="PF14635">
    <property type="entry name" value="HHH_7"/>
    <property type="match status" value="1"/>
</dbReference>
<dbReference type="SUPFAM" id="SSF158832">
    <property type="entry name" value="Tex N-terminal region-like"/>
    <property type="match status" value="1"/>
</dbReference>
<reference evidence="8" key="1">
    <citation type="journal article" date="2020" name="J. Eukaryot. Microbiol.">
        <title>De novo Sequencing, Assembly and Annotation of the Transcriptome for the Free-Living Testate Amoeba Arcella intermedia.</title>
        <authorList>
            <person name="Ribeiro G.M."/>
            <person name="Porfirio-Sousa A.L."/>
            <person name="Maurer-Alcala X.X."/>
            <person name="Katz L.A."/>
            <person name="Lahr D.J.G."/>
        </authorList>
    </citation>
    <scope>NUCLEOTIDE SEQUENCE</scope>
</reference>
<dbReference type="Gene3D" id="1.10.10.2740">
    <property type="entry name" value="Spt6, Death-like domain"/>
    <property type="match status" value="1"/>
</dbReference>
<dbReference type="InterPro" id="IPR041692">
    <property type="entry name" value="HHH_9"/>
</dbReference>
<dbReference type="Gene3D" id="3.30.505.10">
    <property type="entry name" value="SH2 domain"/>
    <property type="match status" value="2"/>
</dbReference>
<evidence type="ECO:0000256" key="1">
    <source>
        <dbReference type="ARBA" id="ARBA00004123"/>
    </source>
</evidence>
<dbReference type="GO" id="GO:0008023">
    <property type="term" value="C:transcription elongation factor complex"/>
    <property type="evidence" value="ECO:0007669"/>
    <property type="project" value="TreeGrafter"/>
</dbReference>
<dbReference type="InterPro" id="IPR035420">
    <property type="entry name" value="Spt6_SH2"/>
</dbReference>
<keyword evidence="4" id="KW-0539">Nucleus</keyword>
<dbReference type="InterPro" id="IPR032706">
    <property type="entry name" value="Spt6_HHH"/>
</dbReference>
<dbReference type="Pfam" id="PF22706">
    <property type="entry name" value="Tex_central_region"/>
    <property type="match status" value="1"/>
</dbReference>
<dbReference type="InterPro" id="IPR035019">
    <property type="entry name" value="Spt6_SH2_N"/>
</dbReference>
<sequence>MEMVETANDIFGSSEMGDYMNNYQSEEENPELMYMNEEDLQKAKYQLYAKTFEPSVLIESYITPEDDLIKKTDIPERMQLRNIGPREIDEELEDEAEWIYKKAFTQLHDYIPKEQLTERISDVLRFLWVENLEIPFIGTYRKDYWYSGPIPATEEENTAPIPPTLQQKDLWVIYDWDEKWVNFQSKKKKLKELYEAVSKHLTEDPNVPASEAVQISRYIDMIENRDITDDITDLADFQAHYQLYYSDYLSSQGKTKRPVKRDMYSMYKKAGIDGFKKYYGITPKEIAENFECSLPKYSLQQDPELPPEEIATNFICDKFSEIEEILSGARHIFAKELSVEPAIRKDLSQKYSIYATISTVPTEKGKKEIDSRNMYWEVKRLAGKPTHDVMSNTQFILITRAKKEGLLTYSIDIPENHYQHYFVKRLEEFLLSDGTSEVAAKWNEQRSLIIKETLKDYLFPVFEKQLQDLLLKKGEEVIISSCAEKLEKKLMEGPYKPKDSESFDVPIHVMACHCDPDNKSTECVLLDQFGEYKSHISLQSLPKSKDVNERRPISPSLQKSLDALMAFIKEHHPDVIAIAADGFQSRQFYALVHEVLTRLKIEIHFIFANPEAANIYSSSKHAEKTYPSLSIGARRAISLGRRVLDPLVEYSRLCNRDKEVLCLKLHNLQDFVNQNVLFDTLERVFVTLVNAIGVDINQALAHEWKSMALPFIAGLGHRKALHLLQELRKTTSAITKRADLTRYLAKDKVWRNAIGFLKVCFTDCENLLDTTRIHPEDYNYAIKIAMDAIGRPGLSDEDYVSRLMQDPKKLDDINIEDFADLLHERMDVLKRYTLYEIKNELNNPFRDCRNPYADMEVNEVFSLMEEIEEGMLVAVRVLPYIPGGSNFLPCAIENSSVRGRFRVSDIVNSNYDDLQKIVPEGTVLQGRIKEIDRASFSAAVTVDPHEIDRLETSNQIPADVYWQNDEELTKKEEKKQEKKILSRGIVHPFFKNIDAEEVEQYLSNAEPGTVVIRPSSRVYDRLTLSYKFYEGLLVHVEIKEGEKTNQWSLGKKLYIGNEVFDDLNEIIVTFVDPIMMFSKEVVENPKFKSGTKEAIETQINIEKSQNPNGIPYAFGVSYDFPGRFTLYYKPRTTIKKEFVTPTPKGLRFRNDYHKDLPRLVHWFKQHYKEPYHASRDVQTSVAEAARMRLNLGDKHGGPMRGGYGNNTGKVQTGSDEWGVDGWGSEGGASNATRTFNNNTNVPHSPRRGGGRPFNNNNTTPARPTVDYDEWDQPSNPTPSQPPPQNNWQPRGQGHGHGGNDSWQNNNSRRPPSPPPPNPADEW</sequence>
<dbReference type="Pfam" id="PF17674">
    <property type="entry name" value="HHH_9"/>
    <property type="match status" value="1"/>
</dbReference>
<dbReference type="SMART" id="SM00252">
    <property type="entry name" value="SH2"/>
    <property type="match status" value="1"/>
</dbReference>
<dbReference type="CDD" id="cd09918">
    <property type="entry name" value="SH2_Nterm_SPT6_like"/>
    <property type="match status" value="1"/>
</dbReference>
<dbReference type="Gene3D" id="1.10.150.850">
    <property type="entry name" value="Spt6, helix-hairpin-helix domain"/>
    <property type="match status" value="1"/>
</dbReference>
<organism evidence="8">
    <name type="scientific">Arcella intermedia</name>
    <dbReference type="NCBI Taxonomy" id="1963864"/>
    <lineage>
        <taxon>Eukaryota</taxon>
        <taxon>Amoebozoa</taxon>
        <taxon>Tubulinea</taxon>
        <taxon>Elardia</taxon>
        <taxon>Arcellinida</taxon>
        <taxon>Sphaerothecina</taxon>
        <taxon>Arcellidae</taxon>
        <taxon>Arcella</taxon>
    </lineage>
</organism>
<dbReference type="InterPro" id="IPR035018">
    <property type="entry name" value="Spt6_SH2_C"/>
</dbReference>
<dbReference type="SUPFAM" id="SSF55550">
    <property type="entry name" value="SH2 domain"/>
    <property type="match status" value="1"/>
</dbReference>
<evidence type="ECO:0000256" key="5">
    <source>
        <dbReference type="PROSITE-ProRule" id="PRU00191"/>
    </source>
</evidence>
<dbReference type="GO" id="GO:0042393">
    <property type="term" value="F:histone binding"/>
    <property type="evidence" value="ECO:0007669"/>
    <property type="project" value="TreeGrafter"/>
</dbReference>
<dbReference type="Gene3D" id="1.10.10.650">
    <property type="entry name" value="RuvA domain 2-like"/>
    <property type="match status" value="1"/>
</dbReference>
<dbReference type="InterPro" id="IPR037027">
    <property type="entry name" value="YqgF/RNaseH-like_dom_sf"/>
</dbReference>
<name>A0A6B2KW66_9EUKA</name>
<feature type="domain" description="SH2" evidence="7">
    <location>
        <begin position="988"/>
        <end position="1067"/>
    </location>
</feature>
<dbReference type="Pfam" id="PF14639">
    <property type="entry name" value="YqgF"/>
    <property type="match status" value="1"/>
</dbReference>
<feature type="region of interest" description="Disordered" evidence="6">
    <location>
        <begin position="1191"/>
        <end position="1322"/>
    </location>
</feature>
<dbReference type="InterPro" id="IPR012337">
    <property type="entry name" value="RNaseH-like_sf"/>
</dbReference>
<keyword evidence="3" id="KW-0804">Transcription</keyword>
<dbReference type="GO" id="GO:0034728">
    <property type="term" value="P:nucleosome organization"/>
    <property type="evidence" value="ECO:0007669"/>
    <property type="project" value="TreeGrafter"/>
</dbReference>
<dbReference type="GO" id="GO:0003677">
    <property type="term" value="F:DNA binding"/>
    <property type="evidence" value="ECO:0007669"/>
    <property type="project" value="InterPro"/>
</dbReference>
<evidence type="ECO:0000256" key="3">
    <source>
        <dbReference type="ARBA" id="ARBA00023163"/>
    </source>
</evidence>
<dbReference type="EMBL" id="GIBP01000084">
    <property type="protein sequence ID" value="NDV29053.1"/>
    <property type="molecule type" value="Transcribed_RNA"/>
</dbReference>
<dbReference type="InterPro" id="IPR017072">
    <property type="entry name" value="TF_Spt6"/>
</dbReference>
<dbReference type="PROSITE" id="PS50001">
    <property type="entry name" value="SH2"/>
    <property type="match status" value="1"/>
</dbReference>
<keyword evidence="5" id="KW-0727">SH2 domain</keyword>
<dbReference type="Pfam" id="PF14633">
    <property type="entry name" value="SH2_2"/>
    <property type="match status" value="1"/>
</dbReference>
<feature type="compositionally biased region" description="Pro residues" evidence="6">
    <location>
        <begin position="1310"/>
        <end position="1322"/>
    </location>
</feature>
<dbReference type="InterPro" id="IPR010994">
    <property type="entry name" value="RuvA_2-like"/>
</dbReference>
<evidence type="ECO:0000313" key="8">
    <source>
        <dbReference type="EMBL" id="NDV29053.1"/>
    </source>
</evidence>
<dbReference type="InterPro" id="IPR028088">
    <property type="entry name" value="Spt6_HTH_DNA-bd_dom"/>
</dbReference>
<proteinExistence type="inferred from homology"/>
<dbReference type="PANTHER" id="PTHR10145:SF6">
    <property type="entry name" value="TRANSCRIPTION ELONGATION FACTOR SPT6"/>
    <property type="match status" value="1"/>
</dbReference>
<feature type="compositionally biased region" description="Polar residues" evidence="6">
    <location>
        <begin position="1227"/>
        <end position="1242"/>
    </location>
</feature>
<dbReference type="InterPro" id="IPR055179">
    <property type="entry name" value="Tex-like_central_region"/>
</dbReference>
<feature type="compositionally biased region" description="Pro residues" evidence="6">
    <location>
        <begin position="1275"/>
        <end position="1284"/>
    </location>
</feature>